<evidence type="ECO:0000313" key="16">
    <source>
        <dbReference type="RefSeq" id="XP_004498844.1"/>
    </source>
</evidence>
<dbReference type="SUPFAM" id="SSF81606">
    <property type="entry name" value="PP2C-like"/>
    <property type="match status" value="1"/>
</dbReference>
<evidence type="ECO:0000313" key="15">
    <source>
        <dbReference type="Proteomes" id="UP000087171"/>
    </source>
</evidence>
<dbReference type="KEGG" id="cam:101490392"/>
<dbReference type="GO" id="GO:0009738">
    <property type="term" value="P:abscisic acid-activated signaling pathway"/>
    <property type="evidence" value="ECO:0007669"/>
    <property type="project" value="UniProtKB-KW"/>
</dbReference>
<dbReference type="PaxDb" id="3827-XP_004498842.1"/>
<dbReference type="GeneID" id="101490392"/>
<dbReference type="InterPro" id="IPR000222">
    <property type="entry name" value="PP2C_BS"/>
</dbReference>
<evidence type="ECO:0000259" key="14">
    <source>
        <dbReference type="PROSITE" id="PS51746"/>
    </source>
</evidence>
<comment type="cofactor">
    <cofactor evidence="1">
        <name>Mn(2+)</name>
        <dbReference type="ChEBI" id="CHEBI:29035"/>
    </cofactor>
</comment>
<dbReference type="InterPro" id="IPR001932">
    <property type="entry name" value="PPM-type_phosphatase-like_dom"/>
</dbReference>
<dbReference type="GO" id="GO:0046872">
    <property type="term" value="F:metal ion binding"/>
    <property type="evidence" value="ECO:0007669"/>
    <property type="project" value="UniProtKB-KW"/>
</dbReference>
<keyword evidence="15" id="KW-1185">Reference proteome</keyword>
<evidence type="ECO:0000256" key="7">
    <source>
        <dbReference type="ARBA" id="ARBA00022801"/>
    </source>
</evidence>
<keyword evidence="9 13" id="KW-0904">Protein phosphatase</keyword>
<reference evidence="15" key="1">
    <citation type="journal article" date="2013" name="Nat. Biotechnol.">
        <title>Draft genome sequence of chickpea (Cicer arietinum) provides a resource for trait improvement.</title>
        <authorList>
            <person name="Varshney R.K."/>
            <person name="Song C."/>
            <person name="Saxena R.K."/>
            <person name="Azam S."/>
            <person name="Yu S."/>
            <person name="Sharpe A.G."/>
            <person name="Cannon S."/>
            <person name="Baek J."/>
            <person name="Rosen B.D."/>
            <person name="Tar'an B."/>
            <person name="Millan T."/>
            <person name="Zhang X."/>
            <person name="Ramsay L.D."/>
            <person name="Iwata A."/>
            <person name="Wang Y."/>
            <person name="Nelson W."/>
            <person name="Farmer A.D."/>
            <person name="Gaur P.M."/>
            <person name="Soderlund C."/>
            <person name="Penmetsa R.V."/>
            <person name="Xu C."/>
            <person name="Bharti A.K."/>
            <person name="He W."/>
            <person name="Winter P."/>
            <person name="Zhao S."/>
            <person name="Hane J.K."/>
            <person name="Carrasquilla-Garcia N."/>
            <person name="Condie J.A."/>
            <person name="Upadhyaya H.D."/>
            <person name="Luo M.C."/>
            <person name="Thudi M."/>
            <person name="Gowda C.L."/>
            <person name="Singh N.P."/>
            <person name="Lichtenzveig J."/>
            <person name="Gali K.K."/>
            <person name="Rubio J."/>
            <person name="Nadarajan N."/>
            <person name="Dolezel J."/>
            <person name="Bansal K.C."/>
            <person name="Xu X."/>
            <person name="Edwards D."/>
            <person name="Zhang G."/>
            <person name="Kahl G."/>
            <person name="Gil J."/>
            <person name="Singh K.B."/>
            <person name="Datta S.K."/>
            <person name="Jackson S.A."/>
            <person name="Wang J."/>
            <person name="Cook D.R."/>
        </authorList>
    </citation>
    <scope>NUCLEOTIDE SEQUENCE [LARGE SCALE GENOMIC DNA]</scope>
    <source>
        <strain evidence="15">cv. CDC Frontier</strain>
    </source>
</reference>
<dbReference type="RefSeq" id="XP_004498844.1">
    <property type="nucleotide sequence ID" value="XM_004498787.3"/>
</dbReference>
<dbReference type="FunFam" id="3.60.40.10:FF:000025">
    <property type="entry name" value="Protein phosphatase 2C 16"/>
    <property type="match status" value="1"/>
</dbReference>
<keyword evidence="6" id="KW-0479">Metal-binding</keyword>
<dbReference type="PROSITE" id="PS51746">
    <property type="entry name" value="PPM_2"/>
    <property type="match status" value="1"/>
</dbReference>
<dbReference type="AlphaFoldDB" id="A0A1S2Y5H3"/>
<comment type="cofactor">
    <cofactor evidence="2">
        <name>Mg(2+)</name>
        <dbReference type="ChEBI" id="CHEBI:18420"/>
    </cofactor>
</comment>
<evidence type="ECO:0000256" key="5">
    <source>
        <dbReference type="ARBA" id="ARBA00022682"/>
    </source>
</evidence>
<dbReference type="Proteomes" id="UP000087171">
    <property type="component" value="Chromosome Ca4"/>
</dbReference>
<keyword evidence="5" id="KW-0938">Abscisic acid signaling pathway</keyword>
<evidence type="ECO:0000256" key="13">
    <source>
        <dbReference type="RuleBase" id="RU003465"/>
    </source>
</evidence>
<evidence type="ECO:0000256" key="10">
    <source>
        <dbReference type="ARBA" id="ARBA00023211"/>
    </source>
</evidence>
<organism evidence="15 17">
    <name type="scientific">Cicer arietinum</name>
    <name type="common">Chickpea</name>
    <name type="synonym">Garbanzo</name>
    <dbReference type="NCBI Taxonomy" id="3827"/>
    <lineage>
        <taxon>Eukaryota</taxon>
        <taxon>Viridiplantae</taxon>
        <taxon>Streptophyta</taxon>
        <taxon>Embryophyta</taxon>
        <taxon>Tracheophyta</taxon>
        <taxon>Spermatophyta</taxon>
        <taxon>Magnoliopsida</taxon>
        <taxon>eudicotyledons</taxon>
        <taxon>Gunneridae</taxon>
        <taxon>Pentapetalae</taxon>
        <taxon>rosids</taxon>
        <taxon>fabids</taxon>
        <taxon>Fabales</taxon>
        <taxon>Fabaceae</taxon>
        <taxon>Papilionoideae</taxon>
        <taxon>50 kb inversion clade</taxon>
        <taxon>NPAAA clade</taxon>
        <taxon>Hologalegina</taxon>
        <taxon>IRL clade</taxon>
        <taxon>Cicereae</taxon>
        <taxon>Cicer</taxon>
    </lineage>
</organism>
<dbReference type="eggNOG" id="KOG0698">
    <property type="taxonomic scope" value="Eukaryota"/>
</dbReference>
<dbReference type="PROSITE" id="PS01032">
    <property type="entry name" value="PPM_1"/>
    <property type="match status" value="1"/>
</dbReference>
<evidence type="ECO:0000256" key="11">
    <source>
        <dbReference type="ARBA" id="ARBA00047761"/>
    </source>
</evidence>
<dbReference type="SMR" id="A0A1S2Y5H3"/>
<keyword evidence="7 13" id="KW-0378">Hydrolase</keyword>
<proteinExistence type="inferred from homology"/>
<feature type="domain" description="PPM-type phosphatase" evidence="14">
    <location>
        <begin position="232"/>
        <end position="536"/>
    </location>
</feature>
<comment type="catalytic activity">
    <reaction evidence="12">
        <text>O-phospho-L-threonyl-[protein] + H2O = L-threonyl-[protein] + phosphate</text>
        <dbReference type="Rhea" id="RHEA:47004"/>
        <dbReference type="Rhea" id="RHEA-COMP:11060"/>
        <dbReference type="Rhea" id="RHEA-COMP:11605"/>
        <dbReference type="ChEBI" id="CHEBI:15377"/>
        <dbReference type="ChEBI" id="CHEBI:30013"/>
        <dbReference type="ChEBI" id="CHEBI:43474"/>
        <dbReference type="ChEBI" id="CHEBI:61977"/>
        <dbReference type="EC" id="3.1.3.16"/>
    </reaction>
</comment>
<dbReference type="PANTHER" id="PTHR47992">
    <property type="entry name" value="PROTEIN PHOSPHATASE"/>
    <property type="match status" value="1"/>
</dbReference>
<accession>A0A1S2Y5H3</accession>
<dbReference type="InterPro" id="IPR036457">
    <property type="entry name" value="PPM-type-like_dom_sf"/>
</dbReference>
<protein>
    <recommendedName>
        <fullName evidence="4">protein-serine/threonine phosphatase</fullName>
        <ecNumber evidence="4">3.1.3.16</ecNumber>
    </recommendedName>
</protein>
<dbReference type="InterPro" id="IPR015655">
    <property type="entry name" value="PP2C"/>
</dbReference>
<dbReference type="Gene3D" id="3.60.40.10">
    <property type="entry name" value="PPM-type phosphatase domain"/>
    <property type="match status" value="1"/>
</dbReference>
<reference evidence="16 17" key="2">
    <citation type="submission" date="2025-04" db="UniProtKB">
        <authorList>
            <consortium name="RefSeq"/>
        </authorList>
    </citation>
    <scope>IDENTIFICATION</scope>
    <source>
        <tissue evidence="16 17">Etiolated seedlings</tissue>
    </source>
</reference>
<comment type="catalytic activity">
    <reaction evidence="11">
        <text>O-phospho-L-seryl-[protein] + H2O = L-seryl-[protein] + phosphate</text>
        <dbReference type="Rhea" id="RHEA:20629"/>
        <dbReference type="Rhea" id="RHEA-COMP:9863"/>
        <dbReference type="Rhea" id="RHEA-COMP:11604"/>
        <dbReference type="ChEBI" id="CHEBI:15377"/>
        <dbReference type="ChEBI" id="CHEBI:29999"/>
        <dbReference type="ChEBI" id="CHEBI:43474"/>
        <dbReference type="ChEBI" id="CHEBI:83421"/>
        <dbReference type="EC" id="3.1.3.16"/>
    </reaction>
</comment>
<evidence type="ECO:0000256" key="4">
    <source>
        <dbReference type="ARBA" id="ARBA00013081"/>
    </source>
</evidence>
<dbReference type="EC" id="3.1.3.16" evidence="4"/>
<dbReference type="OrthoDB" id="10264738at2759"/>
<evidence type="ECO:0000256" key="3">
    <source>
        <dbReference type="ARBA" id="ARBA00006702"/>
    </source>
</evidence>
<evidence type="ECO:0000256" key="9">
    <source>
        <dbReference type="ARBA" id="ARBA00022912"/>
    </source>
</evidence>
<gene>
    <name evidence="16 17" type="primary">LOC101490392</name>
</gene>
<comment type="similarity">
    <text evidence="3 13">Belongs to the PP2C family.</text>
</comment>
<dbReference type="STRING" id="3827.A0A1S2Y5H3"/>
<evidence type="ECO:0000313" key="17">
    <source>
        <dbReference type="RefSeq" id="XP_004498845.1"/>
    </source>
</evidence>
<dbReference type="GO" id="GO:0004722">
    <property type="term" value="F:protein serine/threonine phosphatase activity"/>
    <property type="evidence" value="ECO:0007669"/>
    <property type="project" value="UniProtKB-EC"/>
</dbReference>
<dbReference type="Pfam" id="PF00481">
    <property type="entry name" value="PP2C"/>
    <property type="match status" value="1"/>
</dbReference>
<evidence type="ECO:0000256" key="2">
    <source>
        <dbReference type="ARBA" id="ARBA00001946"/>
    </source>
</evidence>
<evidence type="ECO:0000256" key="6">
    <source>
        <dbReference type="ARBA" id="ARBA00022723"/>
    </source>
</evidence>
<keyword evidence="8" id="KW-0460">Magnesium</keyword>
<dbReference type="SMART" id="SM00332">
    <property type="entry name" value="PP2Cc"/>
    <property type="match status" value="1"/>
</dbReference>
<dbReference type="RefSeq" id="XP_004498845.1">
    <property type="nucleotide sequence ID" value="XM_004498788.3"/>
</dbReference>
<dbReference type="CDD" id="cd00143">
    <property type="entry name" value="PP2Cc"/>
    <property type="match status" value="1"/>
</dbReference>
<name>A0A1S2Y5H3_CICAR</name>
<sequence>MEEVLYVVTVPLIVGNIVCDNSIIATHMDVSRFKVMADTGSLSNSLTKVSTETVVGSDSGNLDVEIGITKVTPMALDREEESSLMDMISQNKSDTVGGDVALAPESEEEDSLSLEGEQFIDSSCSLSVVSENSSIGGEEFVASDTTSEVGTPCLIDIEKSICPVNIVAPAADLGELNVDTDIMSGTPAVDVSLDRETGVESGLNPSIHQLPQEEAVSVTVVRSVFDLDYTPLWGFISLCGRRPEMEDALATVPRFLTIPIEMLIGDRAHDRINRCFRPQMTHFFGVYDGHGGCQVANYCRERIHMALAEEIEFVKQGLINGNIKDGCQDQWKKVFTNCFLKVDAEVGGKVNDEAVAPETVGSTAVVALICSSHIIVANCGDSRAVLCRGKEPIALSVDHKPNREDEYARIEAAGGKVIQWNGHRVFGVLAMSRSIGDRYLKPWIIPEPEVQFLPRAKEDECLILASDGLWDVMTNEEVCDLARKRILLWYKKNNLELPLERGEGIDPAAQAAAEFLSNRALQKGSKDNITVIVVDLKPQRKYKSKT</sequence>
<evidence type="ECO:0000256" key="8">
    <source>
        <dbReference type="ARBA" id="ARBA00022842"/>
    </source>
</evidence>
<evidence type="ECO:0000256" key="12">
    <source>
        <dbReference type="ARBA" id="ARBA00048336"/>
    </source>
</evidence>
<evidence type="ECO:0000256" key="1">
    <source>
        <dbReference type="ARBA" id="ARBA00001936"/>
    </source>
</evidence>
<keyword evidence="10" id="KW-0464">Manganese</keyword>